<organism evidence="1 2">
    <name type="scientific">Iodobacter arcticus</name>
    <dbReference type="NCBI Taxonomy" id="590593"/>
    <lineage>
        <taxon>Bacteria</taxon>
        <taxon>Pseudomonadati</taxon>
        <taxon>Pseudomonadota</taxon>
        <taxon>Betaproteobacteria</taxon>
        <taxon>Neisseriales</taxon>
        <taxon>Chitinibacteraceae</taxon>
        <taxon>Iodobacter</taxon>
    </lineage>
</organism>
<sequence length="112" mass="12374">MYLSFFVRFFVFLSIALQTNTLYAGYFPNKSISLIRSDARPCTLFMLEGVTSADTATSGSPWFALKKSQPAYKENLTLLMSAKLTNKTVHITTSDALVAECGHIEAVVVELI</sequence>
<reference evidence="2" key="1">
    <citation type="journal article" date="2019" name="Int. J. Syst. Evol. Microbiol.">
        <title>The Global Catalogue of Microorganisms (GCM) 10K type strain sequencing project: providing services to taxonomists for standard genome sequencing and annotation.</title>
        <authorList>
            <consortium name="The Broad Institute Genomics Platform"/>
            <consortium name="The Broad Institute Genome Sequencing Center for Infectious Disease"/>
            <person name="Wu L."/>
            <person name="Ma J."/>
        </authorList>
    </citation>
    <scope>NUCLEOTIDE SEQUENCE [LARGE SCALE GENOMIC DNA]</scope>
    <source>
        <strain evidence="2">CCUG 62945</strain>
    </source>
</reference>
<evidence type="ECO:0008006" key="3">
    <source>
        <dbReference type="Google" id="ProtNLM"/>
    </source>
</evidence>
<dbReference type="RefSeq" id="WP_380188413.1">
    <property type="nucleotide sequence ID" value="NZ_JBHTBQ010000027.1"/>
</dbReference>
<accession>A0ABW2QZB7</accession>
<comment type="caution">
    <text evidence="1">The sequence shown here is derived from an EMBL/GenBank/DDBJ whole genome shotgun (WGS) entry which is preliminary data.</text>
</comment>
<proteinExistence type="predicted"/>
<name>A0ABW2QZB7_9NEIS</name>
<evidence type="ECO:0000313" key="2">
    <source>
        <dbReference type="Proteomes" id="UP001596473"/>
    </source>
</evidence>
<evidence type="ECO:0000313" key="1">
    <source>
        <dbReference type="EMBL" id="MFC7420818.1"/>
    </source>
</evidence>
<keyword evidence="2" id="KW-1185">Reference proteome</keyword>
<dbReference type="EMBL" id="JBHTBQ010000027">
    <property type="protein sequence ID" value="MFC7420818.1"/>
    <property type="molecule type" value="Genomic_DNA"/>
</dbReference>
<dbReference type="Proteomes" id="UP001596473">
    <property type="component" value="Unassembled WGS sequence"/>
</dbReference>
<gene>
    <name evidence="1" type="ORF">ACFQNF_13190</name>
</gene>
<protein>
    <recommendedName>
        <fullName evidence="3">Secreted protein</fullName>
    </recommendedName>
</protein>